<organism evidence="14 15">
    <name type="scientific">Mycoplasma struthionis</name>
    <dbReference type="NCBI Taxonomy" id="538220"/>
    <lineage>
        <taxon>Bacteria</taxon>
        <taxon>Bacillati</taxon>
        <taxon>Mycoplasmatota</taxon>
        <taxon>Mollicutes</taxon>
        <taxon>Mycoplasmataceae</taxon>
        <taxon>Mycoplasma</taxon>
    </lineage>
</organism>
<proteinExistence type="inferred from homology"/>
<keyword evidence="6 12" id="KW-0342">GTP-binding</keyword>
<dbReference type="FunFam" id="2.40.30.10:FF:000015">
    <property type="entry name" value="Translation factor GUF1, mitochondrial"/>
    <property type="match status" value="1"/>
</dbReference>
<dbReference type="FunFam" id="3.30.70.870:FF:000004">
    <property type="entry name" value="Translation factor GUF1, mitochondrial"/>
    <property type="match status" value="1"/>
</dbReference>
<evidence type="ECO:0000256" key="2">
    <source>
        <dbReference type="ARBA" id="ARBA00022475"/>
    </source>
</evidence>
<dbReference type="InterPro" id="IPR004161">
    <property type="entry name" value="EFTu-like_2"/>
</dbReference>
<name>A0A3G8LGQ4_9MOLU</name>
<dbReference type="Gene3D" id="3.30.70.2570">
    <property type="entry name" value="Elongation factor 4, C-terminal domain"/>
    <property type="match status" value="1"/>
</dbReference>
<dbReference type="Gene3D" id="3.40.50.300">
    <property type="entry name" value="P-loop containing nucleotide triphosphate hydrolases"/>
    <property type="match status" value="1"/>
</dbReference>
<reference evidence="14 15" key="1">
    <citation type="submission" date="2018-11" db="EMBL/GenBank/DDBJ databases">
        <title>Genome sequence of Mycoplasma struthionis sp. nov.</title>
        <authorList>
            <person name="Spergser J."/>
        </authorList>
    </citation>
    <scope>NUCLEOTIDE SEQUENCE [LARGE SCALE GENOMIC DNA]</scope>
    <source>
        <strain evidence="14 15">237IA</strain>
    </source>
</reference>
<feature type="domain" description="Tr-type G" evidence="13">
    <location>
        <begin position="4"/>
        <end position="181"/>
    </location>
</feature>
<evidence type="ECO:0000313" key="14">
    <source>
        <dbReference type="EMBL" id="AZG68475.1"/>
    </source>
</evidence>
<dbReference type="InterPro" id="IPR009000">
    <property type="entry name" value="Transl_B-barrel_sf"/>
</dbReference>
<gene>
    <name evidence="12 14" type="primary">lepA</name>
    <name evidence="14" type="ORF">EGN60_00585</name>
</gene>
<keyword evidence="3 12" id="KW-0547">Nucleotide-binding</keyword>
<dbReference type="AlphaFoldDB" id="A0A3G8LGQ4"/>
<dbReference type="GO" id="GO:0003746">
    <property type="term" value="F:translation elongation factor activity"/>
    <property type="evidence" value="ECO:0007669"/>
    <property type="project" value="UniProtKB-UniRule"/>
</dbReference>
<dbReference type="EC" id="3.6.5.n1" evidence="11 12"/>
<evidence type="ECO:0000256" key="10">
    <source>
        <dbReference type="ARBA" id="ARBA00061052"/>
    </source>
</evidence>
<dbReference type="CDD" id="cd16260">
    <property type="entry name" value="EF4_III"/>
    <property type="match status" value="1"/>
</dbReference>
<evidence type="ECO:0000259" key="13">
    <source>
        <dbReference type="PROSITE" id="PS51722"/>
    </source>
</evidence>
<keyword evidence="4 12" id="KW-0378">Hydrolase</keyword>
<dbReference type="RefSeq" id="WP_124724170.1">
    <property type="nucleotide sequence ID" value="NZ_CP034044.1"/>
</dbReference>
<dbReference type="Gene3D" id="2.40.30.10">
    <property type="entry name" value="Translation factors"/>
    <property type="match status" value="1"/>
</dbReference>
<comment type="subcellular location">
    <subcellularLocation>
        <location evidence="12">Cell membrane</location>
        <topology evidence="12">Peripheral membrane protein</topology>
        <orientation evidence="12">Cytoplasmic side</orientation>
    </subcellularLocation>
</comment>
<dbReference type="Pfam" id="PF06421">
    <property type="entry name" value="LepA_C"/>
    <property type="match status" value="1"/>
</dbReference>
<evidence type="ECO:0000256" key="11">
    <source>
        <dbReference type="ARBA" id="ARBA00066744"/>
    </source>
</evidence>
<dbReference type="NCBIfam" id="TIGR01393">
    <property type="entry name" value="lepA"/>
    <property type="match status" value="1"/>
</dbReference>
<dbReference type="SUPFAM" id="SSF50447">
    <property type="entry name" value="Translation proteins"/>
    <property type="match status" value="1"/>
</dbReference>
<dbReference type="InterPro" id="IPR000640">
    <property type="entry name" value="EFG_V-like"/>
</dbReference>
<dbReference type="InterPro" id="IPR035654">
    <property type="entry name" value="LepA_IV"/>
</dbReference>
<keyword evidence="2 12" id="KW-1003">Cell membrane</keyword>
<comment type="similarity">
    <text evidence="1 12">Belongs to the TRAFAC class translation factor GTPase superfamily. Classic translation factor GTPase family. LepA subfamily.</text>
</comment>
<accession>A0A3G8LGQ4</accession>
<comment type="similarity">
    <text evidence="10">Belongs to the GTP-binding elongation factor family. LepA subfamily.</text>
</comment>
<dbReference type="InterPro" id="IPR038363">
    <property type="entry name" value="LepA_C_sf"/>
</dbReference>
<evidence type="ECO:0000256" key="3">
    <source>
        <dbReference type="ARBA" id="ARBA00022741"/>
    </source>
</evidence>
<dbReference type="InterPro" id="IPR005225">
    <property type="entry name" value="Small_GTP-bd"/>
</dbReference>
<dbReference type="PANTHER" id="PTHR43512:SF4">
    <property type="entry name" value="TRANSLATION FACTOR GUF1 HOMOLOG, CHLOROPLASTIC"/>
    <property type="match status" value="1"/>
</dbReference>
<dbReference type="FunFam" id="3.40.50.300:FF:000078">
    <property type="entry name" value="Elongation factor 4"/>
    <property type="match status" value="1"/>
</dbReference>
<dbReference type="GO" id="GO:0005525">
    <property type="term" value="F:GTP binding"/>
    <property type="evidence" value="ECO:0007669"/>
    <property type="project" value="UniProtKB-UniRule"/>
</dbReference>
<dbReference type="Pfam" id="PF00679">
    <property type="entry name" value="EFG_C"/>
    <property type="match status" value="1"/>
</dbReference>
<dbReference type="PROSITE" id="PS00301">
    <property type="entry name" value="G_TR_1"/>
    <property type="match status" value="1"/>
</dbReference>
<dbReference type="InterPro" id="IPR000795">
    <property type="entry name" value="T_Tr_GTP-bd_dom"/>
</dbReference>
<dbReference type="Pfam" id="PF00009">
    <property type="entry name" value="GTP_EFTU"/>
    <property type="match status" value="1"/>
</dbReference>
<dbReference type="Pfam" id="PF03144">
    <property type="entry name" value="GTP_EFTU_D2"/>
    <property type="match status" value="1"/>
</dbReference>
<dbReference type="SUPFAM" id="SSF52540">
    <property type="entry name" value="P-loop containing nucleoside triphosphate hydrolases"/>
    <property type="match status" value="1"/>
</dbReference>
<dbReference type="HAMAP" id="MF_00071">
    <property type="entry name" value="LepA"/>
    <property type="match status" value="1"/>
</dbReference>
<evidence type="ECO:0000256" key="12">
    <source>
        <dbReference type="HAMAP-Rule" id="MF_00071"/>
    </source>
</evidence>
<dbReference type="CDD" id="cd03699">
    <property type="entry name" value="EF4_II"/>
    <property type="match status" value="1"/>
</dbReference>
<dbReference type="PRINTS" id="PR00315">
    <property type="entry name" value="ELONGATNFCT"/>
</dbReference>
<dbReference type="Gene3D" id="3.30.70.870">
    <property type="entry name" value="Elongation Factor G (Translational Gtpase), domain 3"/>
    <property type="match status" value="1"/>
</dbReference>
<dbReference type="InterPro" id="IPR013842">
    <property type="entry name" value="LepA_CTD"/>
</dbReference>
<evidence type="ECO:0000256" key="6">
    <source>
        <dbReference type="ARBA" id="ARBA00023134"/>
    </source>
</evidence>
<dbReference type="CDD" id="cd01890">
    <property type="entry name" value="LepA"/>
    <property type="match status" value="1"/>
</dbReference>
<dbReference type="SUPFAM" id="SSF54980">
    <property type="entry name" value="EF-G C-terminal domain-like"/>
    <property type="match status" value="2"/>
</dbReference>
<dbReference type="KEGG" id="mstr:EGN60_00585"/>
<dbReference type="PANTHER" id="PTHR43512">
    <property type="entry name" value="TRANSLATION FACTOR GUF1-RELATED"/>
    <property type="match status" value="1"/>
</dbReference>
<dbReference type="Gene3D" id="3.30.70.240">
    <property type="match status" value="1"/>
</dbReference>
<evidence type="ECO:0000256" key="8">
    <source>
        <dbReference type="ARBA" id="ARBA00050293"/>
    </source>
</evidence>
<dbReference type="EMBL" id="CP034044">
    <property type="protein sequence ID" value="AZG68475.1"/>
    <property type="molecule type" value="Genomic_DNA"/>
</dbReference>
<keyword evidence="14" id="KW-0251">Elongation factor</keyword>
<evidence type="ECO:0000256" key="4">
    <source>
        <dbReference type="ARBA" id="ARBA00022801"/>
    </source>
</evidence>
<feature type="binding site" evidence="12">
    <location>
        <begin position="128"/>
        <end position="131"/>
    </location>
    <ligand>
        <name>GTP</name>
        <dbReference type="ChEBI" id="CHEBI:37565"/>
    </ligand>
</feature>
<keyword evidence="15" id="KW-1185">Reference proteome</keyword>
<dbReference type="GO" id="GO:0043022">
    <property type="term" value="F:ribosome binding"/>
    <property type="evidence" value="ECO:0007669"/>
    <property type="project" value="UniProtKB-UniRule"/>
</dbReference>
<dbReference type="NCBIfam" id="TIGR00231">
    <property type="entry name" value="small_GTP"/>
    <property type="match status" value="1"/>
</dbReference>
<dbReference type="Proteomes" id="UP000275883">
    <property type="component" value="Chromosome"/>
</dbReference>
<dbReference type="InterPro" id="IPR031157">
    <property type="entry name" value="G_TR_CS"/>
</dbReference>
<comment type="function">
    <text evidence="9 12">Required for accurate and efficient protein synthesis under certain stress conditions. May act as a fidelity factor of the translation reaction, by catalyzing a one-codon backward translocation of tRNAs on improperly translocated ribosomes. Back-translocation proceeds from a post-translocation (POST) complex to a pre-translocation (PRE) complex, thus giving elongation factor G a second chance to translocate the tRNAs correctly. Binds to ribosomes in a GTP-dependent manner.</text>
</comment>
<dbReference type="InterPro" id="IPR006297">
    <property type="entry name" value="EF-4"/>
</dbReference>
<feature type="binding site" evidence="12">
    <location>
        <begin position="16"/>
        <end position="21"/>
    </location>
    <ligand>
        <name>GTP</name>
        <dbReference type="ChEBI" id="CHEBI:37565"/>
    </ligand>
</feature>
<evidence type="ECO:0000313" key="15">
    <source>
        <dbReference type="Proteomes" id="UP000275883"/>
    </source>
</evidence>
<dbReference type="GO" id="GO:0003924">
    <property type="term" value="F:GTPase activity"/>
    <property type="evidence" value="ECO:0007669"/>
    <property type="project" value="UniProtKB-UniRule"/>
</dbReference>
<keyword evidence="5 12" id="KW-0648">Protein biosynthesis</keyword>
<dbReference type="CDD" id="cd03709">
    <property type="entry name" value="lepA_C"/>
    <property type="match status" value="1"/>
</dbReference>
<sequence>MTNPKIRNFAIIAHIDHGKSTLADRILEFTNTVSAREAKAQILDSMELEQERGITIKLNAVQIKYKDYVFHLIDTPGHVDFTYEVSRSLAACEGALLLVDATQGIQAQTLANVYLAIENNLEIIPIINKIDLISADVERVKQEIEDIIGIDASNSICISAKTGLNIDQVIEAIISRIPAPKEADINKPLEALIFDSYFDNYRGVVIYTRLFNGKVSVGDEIYFMQSQKKYLVTELGIKNPSETKKESLEAGEVGWIAASIRDVHDVHVGDTITLANNKVSQPLPGYKKLKPVVYTGFYPVDTRDYNDLKDALEKISLSDSSIVWEPETSKALGFGFRIGFLGLLHMDILQERLEREFKLDIIATAPSVEFVVTLTNNESMSITNPSLFPDRTLIKKIEEPYIKANIMLVEEYLGSIMELCQNKRGKYIDIEYLDKTRRKLVYELPLNEIIFDFFDLMKSYSRGYASFDYEYIGLRESDLVKVDIMLNGEKIDALAMIVHRDSAYSKSRELTEKLKEVVPRQNFEIPVQAAIGGKIIARETIKAYRKDVTAKLYGGDVTRRQKLLNKQKAGKKRMKQIGTVEVPQEAFLAILKTDTSKKGDK</sequence>
<keyword evidence="7 12" id="KW-0472">Membrane</keyword>
<dbReference type="FunFam" id="3.30.70.240:FF:000007">
    <property type="entry name" value="Translation factor GUF1, mitochondrial"/>
    <property type="match status" value="1"/>
</dbReference>
<evidence type="ECO:0000256" key="1">
    <source>
        <dbReference type="ARBA" id="ARBA00005454"/>
    </source>
</evidence>
<dbReference type="OrthoDB" id="9804431at2"/>
<dbReference type="GO" id="GO:0045727">
    <property type="term" value="P:positive regulation of translation"/>
    <property type="evidence" value="ECO:0007669"/>
    <property type="project" value="UniProtKB-UniRule"/>
</dbReference>
<dbReference type="PROSITE" id="PS51722">
    <property type="entry name" value="G_TR_2"/>
    <property type="match status" value="1"/>
</dbReference>
<evidence type="ECO:0000256" key="7">
    <source>
        <dbReference type="ARBA" id="ARBA00023136"/>
    </source>
</evidence>
<protein>
    <recommendedName>
        <fullName evidence="11 12">Elongation factor 4</fullName>
        <shortName evidence="12">EF-4</shortName>
        <ecNumber evidence="11 12">3.6.5.n1</ecNumber>
    </recommendedName>
    <alternativeName>
        <fullName evidence="12">Ribosomal back-translocase LepA</fullName>
    </alternativeName>
</protein>
<comment type="catalytic activity">
    <reaction evidence="8 12">
        <text>GTP + H2O = GDP + phosphate + H(+)</text>
        <dbReference type="Rhea" id="RHEA:19669"/>
        <dbReference type="ChEBI" id="CHEBI:15377"/>
        <dbReference type="ChEBI" id="CHEBI:15378"/>
        <dbReference type="ChEBI" id="CHEBI:37565"/>
        <dbReference type="ChEBI" id="CHEBI:43474"/>
        <dbReference type="ChEBI" id="CHEBI:58189"/>
        <dbReference type="EC" id="3.6.5.n1"/>
    </reaction>
</comment>
<dbReference type="GO" id="GO:0005886">
    <property type="term" value="C:plasma membrane"/>
    <property type="evidence" value="ECO:0007669"/>
    <property type="project" value="UniProtKB-SubCell"/>
</dbReference>
<dbReference type="InterPro" id="IPR035647">
    <property type="entry name" value="EFG_III/V"/>
</dbReference>
<evidence type="ECO:0000256" key="5">
    <source>
        <dbReference type="ARBA" id="ARBA00022917"/>
    </source>
</evidence>
<dbReference type="FunFam" id="3.30.70.2570:FF:000001">
    <property type="entry name" value="Translation factor GUF1, mitochondrial"/>
    <property type="match status" value="1"/>
</dbReference>
<dbReference type="InterPro" id="IPR027417">
    <property type="entry name" value="P-loop_NTPase"/>
</dbReference>
<evidence type="ECO:0000256" key="9">
    <source>
        <dbReference type="ARBA" id="ARBA00057626"/>
    </source>
</evidence>